<reference evidence="7 8" key="1">
    <citation type="submission" date="2023-10" db="EMBL/GenBank/DDBJ databases">
        <title>179-bfca-hs.</title>
        <authorList>
            <person name="Miliotis G."/>
            <person name="Sengupta P."/>
            <person name="Hameed A."/>
            <person name="Chuvochina M."/>
            <person name="Mcdonagh F."/>
            <person name="Simpson A.C."/>
            <person name="Singh N.K."/>
            <person name="Rekha P.D."/>
            <person name="Raman K."/>
            <person name="Hugenholtz P."/>
            <person name="Venkateswaran K."/>
        </authorList>
    </citation>
    <scope>NUCLEOTIDE SEQUENCE [LARGE SCALE GENOMIC DNA]</scope>
    <source>
        <strain evidence="7 8">179-BFC-A-HS</strain>
    </source>
</reference>
<feature type="domain" description="Blue (type 1) copper" evidence="6">
    <location>
        <begin position="195"/>
        <end position="296"/>
    </location>
</feature>
<evidence type="ECO:0000256" key="5">
    <source>
        <dbReference type="SAM" id="Phobius"/>
    </source>
</evidence>
<evidence type="ECO:0000256" key="4">
    <source>
        <dbReference type="ARBA" id="ARBA00023008"/>
    </source>
</evidence>
<proteinExistence type="predicted"/>
<dbReference type="InterPro" id="IPR008972">
    <property type="entry name" value="Cupredoxin"/>
</dbReference>
<dbReference type="RefSeq" id="WP_306068216.1">
    <property type="nucleotide sequence ID" value="NZ_JAROCA020000003.1"/>
</dbReference>
<feature type="transmembrane region" description="Helical" evidence="5">
    <location>
        <begin position="89"/>
        <end position="111"/>
    </location>
</feature>
<comment type="caution">
    <text evidence="7">The sequence shown here is derived from an EMBL/GenBank/DDBJ whole genome shotgun (WGS) entry which is preliminary data.</text>
</comment>
<evidence type="ECO:0000313" key="7">
    <source>
        <dbReference type="EMBL" id="MDY0407173.1"/>
    </source>
</evidence>
<keyword evidence="8" id="KW-1185">Reference proteome</keyword>
<dbReference type="Proteomes" id="UP001228376">
    <property type="component" value="Unassembled WGS sequence"/>
</dbReference>
<keyword evidence="5" id="KW-0472">Membrane</keyword>
<name>A0ABU5CLE4_9BACI</name>
<dbReference type="Pfam" id="PF00127">
    <property type="entry name" value="Copper-bind"/>
    <property type="match status" value="1"/>
</dbReference>
<dbReference type="PROSITE" id="PS00196">
    <property type="entry name" value="COPPER_BLUE"/>
    <property type="match status" value="1"/>
</dbReference>
<dbReference type="SUPFAM" id="SSF49503">
    <property type="entry name" value="Cupredoxins"/>
    <property type="match status" value="1"/>
</dbReference>
<dbReference type="PANTHER" id="PTHR38439">
    <property type="entry name" value="AURACYANIN-B"/>
    <property type="match status" value="1"/>
</dbReference>
<evidence type="ECO:0000256" key="1">
    <source>
        <dbReference type="ARBA" id="ARBA00022448"/>
    </source>
</evidence>
<keyword evidence="3" id="KW-0249">Electron transport</keyword>
<dbReference type="PANTHER" id="PTHR38439:SF3">
    <property type="entry name" value="COPPER-RESISTANT CUPROPROTEIN COPI"/>
    <property type="match status" value="1"/>
</dbReference>
<dbReference type="EMBL" id="JAROCA020000003">
    <property type="protein sequence ID" value="MDY0407173.1"/>
    <property type="molecule type" value="Genomic_DNA"/>
</dbReference>
<sequence length="297" mass="32423">MGTTLYLIFLVIILLSFMIIGKTVYNRKKISTMTGMMIAMTLGMSAGLIIGLILGILFSGDLFISTILGMVVGMTVGILAGIPVNIMAVLDGLLSGLMGGMMGAMLGVMIATEYREAIVKIMFFIFFTTVLILVYMIHKEVNRNETVFYRNPLVPVTLIGLLFFVFSQTGPVFTETNSTDQELSGHNEGDNSLLIKAEEYDFLPNNINIKAGETVTLSIKNTGTIEHDLEIIGFNPKSVQRNSSHNHGETANTIHLHAVPGKKQTVTFTPTEQGVYRFVCTIPGHKESGMLGTMKVS</sequence>
<accession>A0ABU5CLE4</accession>
<dbReference type="InterPro" id="IPR028871">
    <property type="entry name" value="BlueCu_1_BS"/>
</dbReference>
<evidence type="ECO:0000313" key="8">
    <source>
        <dbReference type="Proteomes" id="UP001228376"/>
    </source>
</evidence>
<dbReference type="InterPro" id="IPR033138">
    <property type="entry name" value="Cu_oxidase_CS"/>
</dbReference>
<keyword evidence="5" id="KW-0812">Transmembrane</keyword>
<keyword evidence="5" id="KW-1133">Transmembrane helix</keyword>
<feature type="transmembrane region" description="Helical" evidence="5">
    <location>
        <begin position="148"/>
        <end position="166"/>
    </location>
</feature>
<keyword evidence="1" id="KW-0813">Transport</keyword>
<protein>
    <submittedName>
        <fullName evidence="7">Plastocyanin/azurin family copper-binding protein</fullName>
    </submittedName>
</protein>
<dbReference type="Gene3D" id="2.60.40.420">
    <property type="entry name" value="Cupredoxins - blue copper proteins"/>
    <property type="match status" value="1"/>
</dbReference>
<gene>
    <name evidence="7" type="ORF">P5G51_019210</name>
</gene>
<dbReference type="InterPro" id="IPR000923">
    <property type="entry name" value="BlueCu_1"/>
</dbReference>
<keyword evidence="4" id="KW-0186">Copper</keyword>
<organism evidence="7 8">
    <name type="scientific">Tigheibacillus jepli</name>
    <dbReference type="NCBI Taxonomy" id="3035914"/>
    <lineage>
        <taxon>Bacteria</taxon>
        <taxon>Bacillati</taxon>
        <taxon>Bacillota</taxon>
        <taxon>Bacilli</taxon>
        <taxon>Bacillales</taxon>
        <taxon>Bacillaceae</taxon>
        <taxon>Tigheibacillus</taxon>
    </lineage>
</organism>
<evidence type="ECO:0000256" key="2">
    <source>
        <dbReference type="ARBA" id="ARBA00022723"/>
    </source>
</evidence>
<dbReference type="PROSITE" id="PS00079">
    <property type="entry name" value="MULTICOPPER_OXIDASE1"/>
    <property type="match status" value="1"/>
</dbReference>
<evidence type="ECO:0000259" key="6">
    <source>
        <dbReference type="Pfam" id="PF00127"/>
    </source>
</evidence>
<feature type="transmembrane region" description="Helical" evidence="5">
    <location>
        <begin position="37"/>
        <end position="57"/>
    </location>
</feature>
<feature type="transmembrane region" description="Helical" evidence="5">
    <location>
        <begin position="6"/>
        <end position="25"/>
    </location>
</feature>
<feature type="transmembrane region" description="Helical" evidence="5">
    <location>
        <begin position="117"/>
        <end position="136"/>
    </location>
</feature>
<feature type="transmembrane region" description="Helical" evidence="5">
    <location>
        <begin position="63"/>
        <end position="82"/>
    </location>
</feature>
<keyword evidence="2" id="KW-0479">Metal-binding</keyword>
<dbReference type="InterPro" id="IPR050845">
    <property type="entry name" value="Cu-binding_ET"/>
</dbReference>
<evidence type="ECO:0000256" key="3">
    <source>
        <dbReference type="ARBA" id="ARBA00022982"/>
    </source>
</evidence>